<keyword evidence="2" id="KW-0175">Coiled coil</keyword>
<gene>
    <name evidence="3" type="ORF">ACFPC0_22210</name>
</gene>
<protein>
    <recommendedName>
        <fullName evidence="1">ESAT-6-like protein</fullName>
    </recommendedName>
</protein>
<proteinExistence type="inferred from homology"/>
<accession>A0ABV8TIJ1</accession>
<dbReference type="InterPro" id="IPR036689">
    <property type="entry name" value="ESAT-6-like_sf"/>
</dbReference>
<comment type="similarity">
    <text evidence="1">Belongs to the WXG100 family.</text>
</comment>
<dbReference type="RefSeq" id="WP_018569372.1">
    <property type="nucleotide sequence ID" value="NZ_JBHSDP010000022.1"/>
</dbReference>
<organism evidence="3 4">
    <name type="scientific">Streptomyces andamanensis</name>
    <dbReference type="NCBI Taxonomy" id="1565035"/>
    <lineage>
        <taxon>Bacteria</taxon>
        <taxon>Bacillati</taxon>
        <taxon>Actinomycetota</taxon>
        <taxon>Actinomycetes</taxon>
        <taxon>Kitasatosporales</taxon>
        <taxon>Streptomycetaceae</taxon>
        <taxon>Streptomyces</taxon>
    </lineage>
</organism>
<keyword evidence="4" id="KW-1185">Reference proteome</keyword>
<dbReference type="Gene3D" id="1.10.287.1060">
    <property type="entry name" value="ESAT-6-like"/>
    <property type="match status" value="1"/>
</dbReference>
<reference evidence="4" key="1">
    <citation type="journal article" date="2019" name="Int. J. Syst. Evol. Microbiol.">
        <title>The Global Catalogue of Microorganisms (GCM) 10K type strain sequencing project: providing services to taxonomists for standard genome sequencing and annotation.</title>
        <authorList>
            <consortium name="The Broad Institute Genomics Platform"/>
            <consortium name="The Broad Institute Genome Sequencing Center for Infectious Disease"/>
            <person name="Wu L."/>
            <person name="Ma J."/>
        </authorList>
    </citation>
    <scope>NUCLEOTIDE SEQUENCE [LARGE SCALE GENOMIC DNA]</scope>
    <source>
        <strain evidence="4">PCU 347</strain>
    </source>
</reference>
<dbReference type="Proteomes" id="UP001595824">
    <property type="component" value="Unassembled WGS sequence"/>
</dbReference>
<sequence length="104" mass="11520">MSFNADRTAVNYDTVTQAANDVRGTAKSLAEQLEDLMRRVKAVAETWEGEAKTAYGEIQRDSSDQMAQMCQKLARIAQLLDDSVIGYHDTDKGNAARFRMLMGG</sequence>
<evidence type="ECO:0000313" key="4">
    <source>
        <dbReference type="Proteomes" id="UP001595824"/>
    </source>
</evidence>
<dbReference type="Pfam" id="PF06013">
    <property type="entry name" value="WXG100"/>
    <property type="match status" value="1"/>
</dbReference>
<feature type="coiled-coil region" evidence="2">
    <location>
        <begin position="19"/>
        <end position="50"/>
    </location>
</feature>
<evidence type="ECO:0000256" key="1">
    <source>
        <dbReference type="RuleBase" id="RU362001"/>
    </source>
</evidence>
<dbReference type="EMBL" id="JBHSDP010000022">
    <property type="protein sequence ID" value="MFC4330447.1"/>
    <property type="molecule type" value="Genomic_DNA"/>
</dbReference>
<dbReference type="NCBIfam" id="TIGR03930">
    <property type="entry name" value="WXG100_ESAT6"/>
    <property type="match status" value="1"/>
</dbReference>
<evidence type="ECO:0000256" key="2">
    <source>
        <dbReference type="SAM" id="Coils"/>
    </source>
</evidence>
<evidence type="ECO:0000313" key="3">
    <source>
        <dbReference type="EMBL" id="MFC4330447.1"/>
    </source>
</evidence>
<dbReference type="SUPFAM" id="SSF140453">
    <property type="entry name" value="EsxAB dimer-like"/>
    <property type="match status" value="1"/>
</dbReference>
<comment type="caution">
    <text evidence="3">The sequence shown here is derived from an EMBL/GenBank/DDBJ whole genome shotgun (WGS) entry which is preliminary data.</text>
</comment>
<name>A0ABV8TIJ1_9ACTN</name>
<dbReference type="InterPro" id="IPR010310">
    <property type="entry name" value="T7SS_ESAT-6-like"/>
</dbReference>